<keyword evidence="4" id="KW-0001">2Fe-2S</keyword>
<proteinExistence type="predicted"/>
<dbReference type="PROSITE" id="PS51918">
    <property type="entry name" value="RADICAL_SAM"/>
    <property type="match status" value="1"/>
</dbReference>
<protein>
    <submittedName>
        <fullName evidence="11">Radical SAM protein</fullName>
    </submittedName>
</protein>
<evidence type="ECO:0000256" key="7">
    <source>
        <dbReference type="ARBA" id="ARBA00023004"/>
    </source>
</evidence>
<dbReference type="Pfam" id="PF04055">
    <property type="entry name" value="Radical_SAM"/>
    <property type="match status" value="1"/>
</dbReference>
<evidence type="ECO:0000313" key="11">
    <source>
        <dbReference type="EMBL" id="MFD2052225.1"/>
    </source>
</evidence>
<evidence type="ECO:0000256" key="6">
    <source>
        <dbReference type="ARBA" id="ARBA00022756"/>
    </source>
</evidence>
<dbReference type="Proteomes" id="UP001597349">
    <property type="component" value="Unassembled WGS sequence"/>
</dbReference>
<keyword evidence="8" id="KW-0411">Iron-sulfur</keyword>
<dbReference type="PANTHER" id="PTHR22976:SF2">
    <property type="entry name" value="BIOTIN SYNTHASE, MITOCHONDRIAL"/>
    <property type="match status" value="1"/>
</dbReference>
<evidence type="ECO:0000256" key="1">
    <source>
        <dbReference type="ARBA" id="ARBA00001966"/>
    </source>
</evidence>
<dbReference type="InterPro" id="IPR013785">
    <property type="entry name" value="Aldolase_TIM"/>
</dbReference>
<evidence type="ECO:0000256" key="2">
    <source>
        <dbReference type="ARBA" id="ARBA00022485"/>
    </source>
</evidence>
<evidence type="ECO:0000256" key="5">
    <source>
        <dbReference type="ARBA" id="ARBA00022723"/>
    </source>
</evidence>
<keyword evidence="12" id="KW-1185">Reference proteome</keyword>
<feature type="compositionally biased region" description="Basic and acidic residues" evidence="9">
    <location>
        <begin position="44"/>
        <end position="61"/>
    </location>
</feature>
<sequence length="202" mass="22585">MKASKLMEVRRVIAEATKARDAGATRYCMGAAWRKSQGARHGCGRSDGRRRQGARHGDLHDARACSTSGQAQQLKEAGLDYYNHNIDTSERYYNEIISTRTFADRLDTLANVRDSGIKVCCGGIVGMGEEPVARIDMLVTWPICRNIPKAFRSTCLSRSRARPACRRQADRADRIRARDRAGAHHDAEIACPTFGRPHRDDR</sequence>
<dbReference type="InterPro" id="IPR058240">
    <property type="entry name" value="rSAM_sf"/>
</dbReference>
<dbReference type="EMBL" id="JBHUGY010000008">
    <property type="protein sequence ID" value="MFD2052225.1"/>
    <property type="molecule type" value="Genomic_DNA"/>
</dbReference>
<evidence type="ECO:0000256" key="8">
    <source>
        <dbReference type="ARBA" id="ARBA00023014"/>
    </source>
</evidence>
<evidence type="ECO:0000256" key="4">
    <source>
        <dbReference type="ARBA" id="ARBA00022714"/>
    </source>
</evidence>
<dbReference type="SUPFAM" id="SSF102114">
    <property type="entry name" value="Radical SAM enzymes"/>
    <property type="match status" value="1"/>
</dbReference>
<organism evidence="11 12">
    <name type="scientific">Mesorhizobium calcicola</name>
    <dbReference type="NCBI Taxonomy" id="1300310"/>
    <lineage>
        <taxon>Bacteria</taxon>
        <taxon>Pseudomonadati</taxon>
        <taxon>Pseudomonadota</taxon>
        <taxon>Alphaproteobacteria</taxon>
        <taxon>Hyphomicrobiales</taxon>
        <taxon>Phyllobacteriaceae</taxon>
        <taxon>Mesorhizobium</taxon>
    </lineage>
</organism>
<comment type="caution">
    <text evidence="11">The sequence shown here is derived from an EMBL/GenBank/DDBJ whole genome shotgun (WGS) entry which is preliminary data.</text>
</comment>
<dbReference type="Gene3D" id="3.20.20.70">
    <property type="entry name" value="Aldolase class I"/>
    <property type="match status" value="1"/>
</dbReference>
<feature type="region of interest" description="Disordered" evidence="9">
    <location>
        <begin position="38"/>
        <end position="61"/>
    </location>
</feature>
<evidence type="ECO:0000259" key="10">
    <source>
        <dbReference type="PROSITE" id="PS51918"/>
    </source>
</evidence>
<dbReference type="InterPro" id="IPR007197">
    <property type="entry name" value="rSAM"/>
</dbReference>
<name>A0ABW4W7A2_9HYPH</name>
<accession>A0ABW4W7A2</accession>
<gene>
    <name evidence="11" type="ORF">ACFSQT_03550</name>
</gene>
<feature type="domain" description="Radical SAM core" evidence="10">
    <location>
        <begin position="1"/>
        <end position="178"/>
    </location>
</feature>
<keyword evidence="7" id="KW-0408">Iron</keyword>
<dbReference type="PANTHER" id="PTHR22976">
    <property type="entry name" value="BIOTIN SYNTHASE"/>
    <property type="match status" value="1"/>
</dbReference>
<evidence type="ECO:0000256" key="3">
    <source>
        <dbReference type="ARBA" id="ARBA00022691"/>
    </source>
</evidence>
<dbReference type="CDD" id="cd01335">
    <property type="entry name" value="Radical_SAM"/>
    <property type="match status" value="1"/>
</dbReference>
<reference evidence="12" key="1">
    <citation type="journal article" date="2019" name="Int. J. Syst. Evol. Microbiol.">
        <title>The Global Catalogue of Microorganisms (GCM) 10K type strain sequencing project: providing services to taxonomists for standard genome sequencing and annotation.</title>
        <authorList>
            <consortium name="The Broad Institute Genomics Platform"/>
            <consortium name="The Broad Institute Genome Sequencing Center for Infectious Disease"/>
            <person name="Wu L."/>
            <person name="Ma J."/>
        </authorList>
    </citation>
    <scope>NUCLEOTIDE SEQUENCE [LARGE SCALE GENOMIC DNA]</scope>
    <source>
        <strain evidence="12">CGMCC 1.16226</strain>
    </source>
</reference>
<keyword evidence="5" id="KW-0479">Metal-binding</keyword>
<keyword evidence="2" id="KW-0004">4Fe-4S</keyword>
<keyword evidence="6" id="KW-0093">Biotin biosynthesis</keyword>
<dbReference type="InterPro" id="IPR002684">
    <property type="entry name" value="Biotin_synth/BioAB"/>
</dbReference>
<evidence type="ECO:0000313" key="12">
    <source>
        <dbReference type="Proteomes" id="UP001597349"/>
    </source>
</evidence>
<evidence type="ECO:0000256" key="9">
    <source>
        <dbReference type="SAM" id="MobiDB-lite"/>
    </source>
</evidence>
<keyword evidence="3" id="KW-0949">S-adenosyl-L-methionine</keyword>
<comment type="cofactor">
    <cofactor evidence="1">
        <name>[4Fe-4S] cluster</name>
        <dbReference type="ChEBI" id="CHEBI:49883"/>
    </cofactor>
</comment>
<dbReference type="RefSeq" id="WP_379017046.1">
    <property type="nucleotide sequence ID" value="NZ_JBHUGY010000008.1"/>
</dbReference>